<accession>A0A158E2Z4</accession>
<organism evidence="1 2">
    <name type="scientific">Caballeronia calidae</name>
    <dbReference type="NCBI Taxonomy" id="1777139"/>
    <lineage>
        <taxon>Bacteria</taxon>
        <taxon>Pseudomonadati</taxon>
        <taxon>Pseudomonadota</taxon>
        <taxon>Betaproteobacteria</taxon>
        <taxon>Burkholderiales</taxon>
        <taxon>Burkholderiaceae</taxon>
        <taxon>Caballeronia</taxon>
    </lineage>
</organism>
<dbReference type="GO" id="GO:0009279">
    <property type="term" value="C:cell outer membrane"/>
    <property type="evidence" value="ECO:0007669"/>
    <property type="project" value="TreeGrafter"/>
</dbReference>
<proteinExistence type="predicted"/>
<dbReference type="PANTHER" id="PTHR30451:SF5">
    <property type="entry name" value="SLR0019 PROTEIN"/>
    <property type="match status" value="1"/>
</dbReference>
<dbReference type="GO" id="GO:0009297">
    <property type="term" value="P:pilus assembly"/>
    <property type="evidence" value="ECO:0007669"/>
    <property type="project" value="InterPro"/>
</dbReference>
<dbReference type="AlphaFoldDB" id="A0A158E2Z4"/>
<dbReference type="EMBL" id="FCOX02000044">
    <property type="protein sequence ID" value="SAL01133.1"/>
    <property type="molecule type" value="Genomic_DNA"/>
</dbReference>
<dbReference type="PANTHER" id="PTHR30451">
    <property type="entry name" value="OUTER MEMBRANE USHER PROTEIN"/>
    <property type="match status" value="1"/>
</dbReference>
<name>A0A158E2Z4_9BURK</name>
<dbReference type="InterPro" id="IPR000015">
    <property type="entry name" value="Fimb_usher"/>
</dbReference>
<comment type="caution">
    <text evidence="1">The sequence shown here is derived from an EMBL/GenBank/DDBJ whole genome shotgun (WGS) entry which is preliminary data.</text>
</comment>
<keyword evidence="2" id="KW-1185">Reference proteome</keyword>
<reference evidence="1" key="1">
    <citation type="submission" date="2016-01" db="EMBL/GenBank/DDBJ databases">
        <authorList>
            <person name="Peeters C."/>
        </authorList>
    </citation>
    <scope>NUCLEOTIDE SEQUENCE</scope>
    <source>
        <strain evidence="1">LMG 29321</strain>
    </source>
</reference>
<gene>
    <name evidence="1" type="ORF">AWB78_06078</name>
</gene>
<dbReference type="OrthoDB" id="8587at2"/>
<dbReference type="Pfam" id="PF00577">
    <property type="entry name" value="Usher"/>
    <property type="match status" value="2"/>
</dbReference>
<evidence type="ECO:0000313" key="1">
    <source>
        <dbReference type="EMBL" id="SAL01133.1"/>
    </source>
</evidence>
<dbReference type="GO" id="GO:0015473">
    <property type="term" value="F:fimbrial usher porin activity"/>
    <property type="evidence" value="ECO:0007669"/>
    <property type="project" value="InterPro"/>
</dbReference>
<dbReference type="Proteomes" id="UP000071859">
    <property type="component" value="Unassembled WGS sequence"/>
</dbReference>
<dbReference type="InterPro" id="IPR042186">
    <property type="entry name" value="FimD_plug_dom"/>
</dbReference>
<protein>
    <submittedName>
        <fullName evidence="1">Fimbrial biogenesis outer membrane usher protein</fullName>
    </submittedName>
</protein>
<dbReference type="Gene3D" id="2.60.40.3110">
    <property type="match status" value="1"/>
</dbReference>
<evidence type="ECO:0000313" key="2">
    <source>
        <dbReference type="Proteomes" id="UP000071859"/>
    </source>
</evidence>
<dbReference type="Gene3D" id="2.60.40.2610">
    <property type="entry name" value="Outer membrane usher protein FimD, plug domain"/>
    <property type="match status" value="1"/>
</dbReference>
<dbReference type="RefSeq" id="WP_062610078.1">
    <property type="nucleotide sequence ID" value="NZ_FCOX02000044.1"/>
</dbReference>
<sequence>MATSALDARDAPRAGARARLGRTLRNGILLMAMSEAAIAQVDITGGSPAALPSLGGAPGVAPPDEPRESIQRLVLEIVVNQTSLGEPSDFELRHGQLYAEPHTLEAAGIRVNDLKPDADGWLALASIPGLHATYSSARQQAILDVTQARQTVRQIGYTLPPTPKATPGTGFVLNYDVAYTRQYGDEHEDNLGVWSEQRLFTPFGVFDNTGTYLNAGGDSNRYTRLDTNWTFSNPARLFTLTVGDAISSSLPWSRSVRFGGVQIQRDFSLRPDLITFPLPMFTGSAAVPSAVDLYINGLRQYSGEVAPGPFQIAQAPSLTGAGVAQVVVTDALGRRVTTSVPLYINATLLSKGLLNYSAEAGFLRDDYTLRSFVYESSPVYSGTLSYGVADWLTLQAHTEGGQGLANAGAGAVIGLSHYGAISLASAGSRIGGMTGALLSGGYQYIGPRFSFSMQATHASDGYRDVAALSGTSLFQHVYQVTTSVAILRAQSATVSYIDSEDSFSGHARVVTLAYNAQFGKRWSLFATVYRDFLQKDVWGGSIGITLALGHDISVSKTVAQSGGQTTLDLTASRPADFSGGWGWSVQAGAGADYRHAFAGANYRTSFGEFQATAQRFNGTTTGTAEATGAFAIMDGTVLPSRTITDGFALVSTDGVANVPVSQENRPVGATNARGYLLVPDLTSYQRNQIAIDPLALPADARIDTTRLNVAPERRSGVLAHFGMSRYLGASVSFVDSQGAPLPPGAVATHATTGETAVLGYDGVAFFSQLNPSNDVRIRGRGTDCSARVPFDPASARDLPQIGPFVCATTPRQQDDK</sequence>